<evidence type="ECO:0000313" key="13">
    <source>
        <dbReference type="EMBL" id="SFN34137.1"/>
    </source>
</evidence>
<dbReference type="GO" id="GO:0044780">
    <property type="term" value="P:bacterial-type flagellum assembly"/>
    <property type="evidence" value="ECO:0007669"/>
    <property type="project" value="InterPro"/>
</dbReference>
<evidence type="ECO:0000256" key="5">
    <source>
        <dbReference type="ARBA" id="ARBA00013433"/>
    </source>
</evidence>
<dbReference type="Gene3D" id="1.10.530.10">
    <property type="match status" value="1"/>
</dbReference>
<feature type="region of interest" description="Disordered" evidence="11">
    <location>
        <begin position="164"/>
        <end position="192"/>
    </location>
</feature>
<evidence type="ECO:0000259" key="12">
    <source>
        <dbReference type="SMART" id="SM00047"/>
    </source>
</evidence>
<keyword evidence="13" id="KW-0969">Cilium</keyword>
<keyword evidence="7" id="KW-0378">Hydrolase</keyword>
<evidence type="ECO:0000256" key="3">
    <source>
        <dbReference type="ARBA" id="ARBA00006880"/>
    </source>
</evidence>
<dbReference type="AlphaFoldDB" id="A0A1I4Y7Y1"/>
<dbReference type="GO" id="GO:0071973">
    <property type="term" value="P:bacterial-type flagellum-dependent cell motility"/>
    <property type="evidence" value="ECO:0007669"/>
    <property type="project" value="TreeGrafter"/>
</dbReference>
<evidence type="ECO:0000256" key="7">
    <source>
        <dbReference type="ARBA" id="ARBA00022801"/>
    </source>
</evidence>
<keyword evidence="14" id="KW-1185">Reference proteome</keyword>
<evidence type="ECO:0000256" key="2">
    <source>
        <dbReference type="ARBA" id="ARBA00004418"/>
    </source>
</evidence>
<dbReference type="SMART" id="SM00047">
    <property type="entry name" value="LYZ2"/>
    <property type="match status" value="1"/>
</dbReference>
<dbReference type="RefSeq" id="WP_074794329.1">
    <property type="nucleotide sequence ID" value="NZ_FOVJ01000001.1"/>
</dbReference>
<protein>
    <recommendedName>
        <fullName evidence="5">Peptidoglycan hydrolase FlgJ</fullName>
    </recommendedName>
    <alternativeName>
        <fullName evidence="10">Muramidase FlgJ</fullName>
    </alternativeName>
</protein>
<keyword evidence="13" id="KW-0966">Cell projection</keyword>
<evidence type="ECO:0000256" key="10">
    <source>
        <dbReference type="ARBA" id="ARBA00030835"/>
    </source>
</evidence>
<dbReference type="GO" id="GO:0004040">
    <property type="term" value="F:amidase activity"/>
    <property type="evidence" value="ECO:0007669"/>
    <property type="project" value="InterPro"/>
</dbReference>
<evidence type="ECO:0000256" key="8">
    <source>
        <dbReference type="ARBA" id="ARBA00023295"/>
    </source>
</evidence>
<reference evidence="14" key="1">
    <citation type="submission" date="2016-10" db="EMBL/GenBank/DDBJ databases">
        <authorList>
            <person name="Varghese N."/>
        </authorList>
    </citation>
    <scope>NUCLEOTIDE SEQUENCE [LARGE SCALE GENOMIC DNA]</scope>
    <source>
        <strain evidence="14">Nsp8</strain>
    </source>
</reference>
<evidence type="ECO:0000256" key="6">
    <source>
        <dbReference type="ARBA" id="ARBA00022764"/>
    </source>
</evidence>
<dbReference type="GO" id="GO:0042597">
    <property type="term" value="C:periplasmic space"/>
    <property type="evidence" value="ECO:0007669"/>
    <property type="project" value="UniProtKB-SubCell"/>
</dbReference>
<dbReference type="FunFam" id="2.10.70.40:FF:000001">
    <property type="entry name" value="Flagellar assembly peptidoglycan hydrolase FlgJ"/>
    <property type="match status" value="1"/>
</dbReference>
<comment type="subcellular location">
    <subcellularLocation>
        <location evidence="2">Periplasm</location>
    </subcellularLocation>
</comment>
<dbReference type="Proteomes" id="UP000183107">
    <property type="component" value="Unassembled WGS sequence"/>
</dbReference>
<evidence type="ECO:0000256" key="11">
    <source>
        <dbReference type="SAM" id="MobiDB-lite"/>
    </source>
</evidence>
<keyword evidence="9" id="KW-0961">Cell wall biogenesis/degradation</keyword>
<evidence type="ECO:0000256" key="1">
    <source>
        <dbReference type="ARBA" id="ARBA00002954"/>
    </source>
</evidence>
<organism evidence="13 14">
    <name type="scientific">Nitrosospira briensis</name>
    <dbReference type="NCBI Taxonomy" id="35799"/>
    <lineage>
        <taxon>Bacteria</taxon>
        <taxon>Pseudomonadati</taxon>
        <taxon>Pseudomonadota</taxon>
        <taxon>Betaproteobacteria</taxon>
        <taxon>Nitrosomonadales</taxon>
        <taxon>Nitrosomonadaceae</taxon>
        <taxon>Nitrosospira</taxon>
    </lineage>
</organism>
<dbReference type="Pfam" id="PF10135">
    <property type="entry name" value="Rod-binding"/>
    <property type="match status" value="1"/>
</dbReference>
<evidence type="ECO:0000256" key="9">
    <source>
        <dbReference type="ARBA" id="ARBA00023316"/>
    </source>
</evidence>
<comment type="function">
    <text evidence="1">Flagellum-specific muramidase which hydrolyzes the peptidoglycan layer to assemble the rod structure in the periplasmic space.</text>
</comment>
<gene>
    <name evidence="13" type="ORF">SAMN05216386_0561</name>
</gene>
<dbReference type="InterPro" id="IPR002901">
    <property type="entry name" value="MGlyc_endo_b_GlcNAc-like_dom"/>
</dbReference>
<dbReference type="InterPro" id="IPR013377">
    <property type="entry name" value="FlgJ"/>
</dbReference>
<accession>A0A1I4Y7Y1</accession>
<feature type="domain" description="Mannosyl-glycoprotein endo-beta-N-acetylglucosamidase-like" evidence="12">
    <location>
        <begin position="186"/>
        <end position="346"/>
    </location>
</feature>
<dbReference type="PANTHER" id="PTHR33308:SF9">
    <property type="entry name" value="PEPTIDOGLYCAN HYDROLASE FLGJ"/>
    <property type="match status" value="1"/>
</dbReference>
<dbReference type="GO" id="GO:0071555">
    <property type="term" value="P:cell wall organization"/>
    <property type="evidence" value="ECO:0007669"/>
    <property type="project" value="UniProtKB-KW"/>
</dbReference>
<sequence>MAASADLSTKFALDVQAVNELRIVRGAGNKTDQAALEAAAKQFEALFMNMMLKSMRDATPKDSLVDSEQSRLYISMLDQQLSQSMSSNGIGLADMMIRQLRHGVPGLEEEAQAPDTAFPGQSPVIKTPSVAPLQVDAYRQQRAPVSGSGASEPEASRSEIPALQQLPASPGPSARAGTAPLQPGAQTQPQQSQVIEFQARLMPYAQQASQATGIPARFMLGQAALESGWGKREIRGADGTPSHNLFGVKAGGNWKGPVVETVTTEYIDGIAHKSVEKFRTYPSYADAFRDYANLLSSNPRYAELMARVAKGLDAEGFAQGLQQAGYATDPDYASKLNRIIRTTPWS</sequence>
<comment type="similarity">
    <text evidence="3">In the N-terminal section; belongs to the FlgJ family.</text>
</comment>
<keyword evidence="6" id="KW-0574">Periplasm</keyword>
<feature type="region of interest" description="Disordered" evidence="11">
    <location>
        <begin position="140"/>
        <end position="159"/>
    </location>
</feature>
<evidence type="ECO:0000313" key="14">
    <source>
        <dbReference type="Proteomes" id="UP000183107"/>
    </source>
</evidence>
<dbReference type="NCBIfam" id="TIGR02541">
    <property type="entry name" value="flagell_FlgJ"/>
    <property type="match status" value="1"/>
</dbReference>
<dbReference type="OrthoDB" id="289937at2"/>
<dbReference type="Pfam" id="PF01832">
    <property type="entry name" value="Glucosaminidase"/>
    <property type="match status" value="1"/>
</dbReference>
<dbReference type="InterPro" id="IPR019301">
    <property type="entry name" value="Flagellar_prot_FlgJ_N"/>
</dbReference>
<comment type="similarity">
    <text evidence="4">In the C-terminal section; belongs to the glycosyl hydrolase 73 family.</text>
</comment>
<dbReference type="EMBL" id="FOVJ01000001">
    <property type="protein sequence ID" value="SFN34137.1"/>
    <property type="molecule type" value="Genomic_DNA"/>
</dbReference>
<keyword evidence="13" id="KW-0282">Flagellum</keyword>
<name>A0A1I4Y7Y1_9PROT</name>
<proteinExistence type="inferred from homology"/>
<dbReference type="Gene3D" id="2.10.70.40">
    <property type="entry name" value="peptidoglycan hydrolase"/>
    <property type="match status" value="1"/>
</dbReference>
<keyword evidence="8" id="KW-0326">Glycosidase</keyword>
<dbReference type="GO" id="GO:0016798">
    <property type="term" value="F:hydrolase activity, acting on glycosyl bonds"/>
    <property type="evidence" value="ECO:0007669"/>
    <property type="project" value="UniProtKB-KW"/>
</dbReference>
<dbReference type="InterPro" id="IPR051056">
    <property type="entry name" value="Glycosyl_Hydrolase_73"/>
</dbReference>
<feature type="compositionally biased region" description="Low complexity" evidence="11">
    <location>
        <begin position="180"/>
        <end position="192"/>
    </location>
</feature>
<evidence type="ECO:0000256" key="4">
    <source>
        <dbReference type="ARBA" id="ARBA00007974"/>
    </source>
</evidence>
<dbReference type="PANTHER" id="PTHR33308">
    <property type="entry name" value="PEPTIDOGLYCAN HYDROLASE FLGJ"/>
    <property type="match status" value="1"/>
</dbReference>